<dbReference type="InterPro" id="IPR050259">
    <property type="entry name" value="SDR"/>
</dbReference>
<evidence type="ECO:0000256" key="5">
    <source>
        <dbReference type="SAM" id="SignalP"/>
    </source>
</evidence>
<evidence type="ECO:0000256" key="1">
    <source>
        <dbReference type="ARBA" id="ARBA00006484"/>
    </source>
</evidence>
<proteinExistence type="inferred from homology"/>
<name>A0AAN9AKI0_9CAEN</name>
<dbReference type="PRINTS" id="PR00080">
    <property type="entry name" value="SDRFAMILY"/>
</dbReference>
<evidence type="ECO:0000313" key="7">
    <source>
        <dbReference type="Proteomes" id="UP001374579"/>
    </source>
</evidence>
<evidence type="ECO:0000256" key="4">
    <source>
        <dbReference type="ARBA" id="ARBA00048508"/>
    </source>
</evidence>
<dbReference type="Proteomes" id="UP001374579">
    <property type="component" value="Unassembled WGS sequence"/>
</dbReference>
<dbReference type="EC" id="1.1.1.100" evidence="2"/>
<accession>A0AAN9AKI0</accession>
<keyword evidence="5" id="KW-0732">Signal</keyword>
<reference evidence="6 7" key="1">
    <citation type="submission" date="2024-02" db="EMBL/GenBank/DDBJ databases">
        <title>Chromosome-scale genome assembly of the rough periwinkle Littorina saxatilis.</title>
        <authorList>
            <person name="De Jode A."/>
            <person name="Faria R."/>
            <person name="Formenti G."/>
            <person name="Sims Y."/>
            <person name="Smith T.P."/>
            <person name="Tracey A."/>
            <person name="Wood J.M.D."/>
            <person name="Zagrodzka Z.B."/>
            <person name="Johannesson K."/>
            <person name="Butlin R.K."/>
            <person name="Leder E.H."/>
        </authorList>
    </citation>
    <scope>NUCLEOTIDE SEQUENCE [LARGE SCALE GENOMIC DNA]</scope>
    <source>
        <strain evidence="6">Snail1</strain>
        <tissue evidence="6">Muscle</tissue>
    </source>
</reference>
<evidence type="ECO:0000256" key="2">
    <source>
        <dbReference type="ARBA" id="ARBA00012948"/>
    </source>
</evidence>
<dbReference type="FunFam" id="3.40.50.720:FF:000084">
    <property type="entry name" value="Short-chain dehydrogenase reductase"/>
    <property type="match status" value="1"/>
</dbReference>
<comment type="caution">
    <text evidence="6">The sequence shown here is derived from an EMBL/GenBank/DDBJ whole genome shotgun (WGS) entry which is preliminary data.</text>
</comment>
<dbReference type="Gene3D" id="3.40.50.720">
    <property type="entry name" value="NAD(P)-binding Rossmann-like Domain"/>
    <property type="match status" value="1"/>
</dbReference>
<dbReference type="InterPro" id="IPR020904">
    <property type="entry name" value="Sc_DH/Rdtase_CS"/>
</dbReference>
<keyword evidence="3" id="KW-0560">Oxidoreductase</keyword>
<dbReference type="PRINTS" id="PR00081">
    <property type="entry name" value="GDHRDH"/>
</dbReference>
<evidence type="ECO:0000313" key="6">
    <source>
        <dbReference type="EMBL" id="KAK7088633.1"/>
    </source>
</evidence>
<dbReference type="PANTHER" id="PTHR42879:SF2">
    <property type="entry name" value="3-OXOACYL-[ACYL-CARRIER-PROTEIN] REDUCTASE FABG"/>
    <property type="match status" value="1"/>
</dbReference>
<dbReference type="EMBL" id="JBAMIC010004070">
    <property type="protein sequence ID" value="KAK7088633.1"/>
    <property type="molecule type" value="Genomic_DNA"/>
</dbReference>
<dbReference type="GO" id="GO:0032787">
    <property type="term" value="P:monocarboxylic acid metabolic process"/>
    <property type="evidence" value="ECO:0007669"/>
    <property type="project" value="UniProtKB-ARBA"/>
</dbReference>
<organism evidence="6 7">
    <name type="scientific">Littorina saxatilis</name>
    <dbReference type="NCBI Taxonomy" id="31220"/>
    <lineage>
        <taxon>Eukaryota</taxon>
        <taxon>Metazoa</taxon>
        <taxon>Spiralia</taxon>
        <taxon>Lophotrochozoa</taxon>
        <taxon>Mollusca</taxon>
        <taxon>Gastropoda</taxon>
        <taxon>Caenogastropoda</taxon>
        <taxon>Littorinimorpha</taxon>
        <taxon>Littorinoidea</taxon>
        <taxon>Littorinidae</taxon>
        <taxon>Littorina</taxon>
    </lineage>
</organism>
<dbReference type="SUPFAM" id="SSF51735">
    <property type="entry name" value="NAD(P)-binding Rossmann-fold domains"/>
    <property type="match status" value="1"/>
</dbReference>
<dbReference type="InterPro" id="IPR036291">
    <property type="entry name" value="NAD(P)-bd_dom_sf"/>
</dbReference>
<evidence type="ECO:0000256" key="3">
    <source>
        <dbReference type="ARBA" id="ARBA00023002"/>
    </source>
</evidence>
<protein>
    <recommendedName>
        <fullName evidence="2">3-oxoacyl-[acyl-carrier-protein] reductase</fullName>
        <ecNumber evidence="2">1.1.1.100</ecNumber>
    </recommendedName>
</protein>
<gene>
    <name evidence="6" type="ORF">V1264_022535</name>
</gene>
<comment type="similarity">
    <text evidence="1">Belongs to the short-chain dehydrogenases/reductases (SDR) family.</text>
</comment>
<dbReference type="NCBIfam" id="NF009093">
    <property type="entry name" value="PRK12429.1"/>
    <property type="match status" value="1"/>
</dbReference>
<dbReference type="InterPro" id="IPR002347">
    <property type="entry name" value="SDR_fam"/>
</dbReference>
<feature type="signal peptide" evidence="5">
    <location>
        <begin position="1"/>
        <end position="20"/>
    </location>
</feature>
<keyword evidence="7" id="KW-1185">Reference proteome</keyword>
<comment type="catalytic activity">
    <reaction evidence="4">
        <text>a (3R)-hydroxyacyl-[ACP] + NADP(+) = a 3-oxoacyl-[ACP] + NADPH + H(+)</text>
        <dbReference type="Rhea" id="RHEA:17397"/>
        <dbReference type="Rhea" id="RHEA-COMP:9916"/>
        <dbReference type="Rhea" id="RHEA-COMP:9945"/>
        <dbReference type="ChEBI" id="CHEBI:15378"/>
        <dbReference type="ChEBI" id="CHEBI:57783"/>
        <dbReference type="ChEBI" id="CHEBI:58349"/>
        <dbReference type="ChEBI" id="CHEBI:78776"/>
        <dbReference type="ChEBI" id="CHEBI:78827"/>
        <dbReference type="EC" id="1.1.1.100"/>
    </reaction>
</comment>
<dbReference type="PANTHER" id="PTHR42879">
    <property type="entry name" value="3-OXOACYL-(ACYL-CARRIER-PROTEIN) REDUCTASE"/>
    <property type="match status" value="1"/>
</dbReference>
<dbReference type="PROSITE" id="PS00061">
    <property type="entry name" value="ADH_SHORT"/>
    <property type="match status" value="1"/>
</dbReference>
<dbReference type="Pfam" id="PF13561">
    <property type="entry name" value="adh_short_C2"/>
    <property type="match status" value="1"/>
</dbReference>
<feature type="chain" id="PRO_5042810698" description="3-oxoacyl-[acyl-carrier-protein] reductase" evidence="5">
    <location>
        <begin position="21"/>
        <end position="268"/>
    </location>
</feature>
<dbReference type="GO" id="GO:0004316">
    <property type="term" value="F:3-oxoacyl-[acyl-carrier-protein] reductase (NADPH) activity"/>
    <property type="evidence" value="ECO:0007669"/>
    <property type="project" value="UniProtKB-EC"/>
</dbReference>
<dbReference type="AlphaFoldDB" id="A0AAN9AKI0"/>
<sequence>MRLTSKVFASLAGRLALVTGSTSGIGLGIAGTLASRGCDVILHGFGDDDVIKQAKAKVESHKVRCHWEDADLCDVSSIDKMAESISRVFPKTPDILVNNAGFQSVSDVTQFSLDTWQKMLTVHLTAPFLLTQRLLPAMVDRGWGRIVNIASVHGLVASPYKAAYVSAKHGVIGLTKVVALETAKTGVTCNAVCPGWVETPIFIQQAEARSREQGISYEEARRQMVSNHATEEPVKVQDIGELVSFLCSPAANQMTGSSIVIDGGWTAR</sequence>